<feature type="domain" description="Cadherin" evidence="20">
    <location>
        <begin position="428"/>
        <end position="508"/>
    </location>
</feature>
<dbReference type="FunFam" id="2.60.40.60:FF:000012">
    <property type="entry name" value="Cadherin 24"/>
    <property type="match status" value="1"/>
</dbReference>
<name>A0A8C0NIC8_CANLF</name>
<feature type="region of interest" description="Disordered" evidence="18">
    <location>
        <begin position="1097"/>
        <end position="1118"/>
    </location>
</feature>
<keyword evidence="2" id="KW-1003">Cell membrane</keyword>
<evidence type="ECO:0000313" key="21">
    <source>
        <dbReference type="Ensembl" id="ENSCAFP00030027267.1"/>
    </source>
</evidence>
<feature type="region of interest" description="Disordered" evidence="18">
    <location>
        <begin position="227"/>
        <end position="247"/>
    </location>
</feature>
<dbReference type="Ensembl" id="ENSCAFT00030031243.1">
    <property type="protein sequence ID" value="ENSCAFP00030027267.1"/>
    <property type="gene ID" value="ENSCAFG00030016929.1"/>
</dbReference>
<evidence type="ECO:0000256" key="16">
    <source>
        <dbReference type="PROSITE-ProRule" id="PRU00043"/>
    </source>
</evidence>
<evidence type="ECO:0000256" key="13">
    <source>
        <dbReference type="ARBA" id="ARBA00055489"/>
    </source>
</evidence>
<keyword evidence="12" id="KW-0325">Glycoprotein</keyword>
<evidence type="ECO:0000256" key="10">
    <source>
        <dbReference type="ARBA" id="ARBA00022989"/>
    </source>
</evidence>
<keyword evidence="5" id="KW-0479">Metal-binding</keyword>
<keyword evidence="3" id="KW-0165">Cleavage on pair of basic residues</keyword>
<evidence type="ECO:0000259" key="20">
    <source>
        <dbReference type="PROSITE" id="PS50268"/>
    </source>
</evidence>
<dbReference type="Pfam" id="PF00028">
    <property type="entry name" value="Cadherin"/>
    <property type="match status" value="4"/>
</dbReference>
<evidence type="ECO:0000256" key="11">
    <source>
        <dbReference type="ARBA" id="ARBA00023136"/>
    </source>
</evidence>
<evidence type="ECO:0000256" key="14">
    <source>
        <dbReference type="ARBA" id="ARBA00064440"/>
    </source>
</evidence>
<comment type="subcellular location">
    <subcellularLocation>
        <location evidence="1 17">Cell membrane</location>
        <topology evidence="1 17">Single-pass type I membrane protein</topology>
    </subcellularLocation>
</comment>
<sequence>MRRAARQRRPRPRRAGPGWPGRVGGWALPRAAEPPRSSAGGASFPRPLRLAPLFSPGPLRPAAEPRRPLGSARGCAPGTGGGGGGKLPPAWAPQRCQVRAPAPGSGARRGAAGGPQPAGVLGAVRSAAGSPLPAPLPRSRSLLPSHLSPPFPIFLPASSPLLCPFRLPVALSFSTSSSPLPSPSPTFPFPSSLCLFPLSLPSRPSALPPLPVLLSCFPLLQPFPSPPSPRPASRSVPGFPRASPLLPPEGKDWQVCVCSREGGAAAQLPEGSPRGRGWTPRWEGSSPQPPSRSPSWLASSPRLKFPRPALTPGAQRCPRQPITGVDPWDSPSTSTLLPQPAHASVPRHSEQSPGWSPNMWGLVRLLLAWLGGWGCMGRLAAPAQAWAGSRGGPGPVLLRNRRSWVWNQFFVIEEYAGPEPVLIGKLHSDVDRGEGRTKYLLTGEGAGTVFVIDEATGNIHVTKSLDREEKAQYVLLAQAVDRASNRPLEPPSEFIIKVQDINDNPPIFPLGPYHATVPEMSNVGTSVIQVTAHDADDPSYGNSAKLVYTVLDGLPFFSVDPQTGVVRTAVPNMDRETQEEFLVVIQAKDMGGHMGGLSGSTTVTVTLSDVNDNPPKFPQSLYQFSVVETAGPGTLVGRLRAQDPDLGDNALMAYSILDGEGSEAFSISTDSQGRDGLLAVRKTLDFETRRSYSFRVEATNTLIDPAYLRRGPFKDVASVHVAVQDAPEPPAFTQAAYHLAVPENKAPGTLVGQVSAADLDSPASPIRYSILPHSDPERCFSIEPEAGTLRTVVPLDREARVWHNLTVLATELDSSTQVSRVQVAIQILDENDNAPQLAEPYDTFVCDSAAPGQLIQIIRALDRDEVGNSSRVSLQGPLGPDANFTVRDNQDGSASLLLPSRPAPPRQAPYLIPIELWDWGQPALSSTATVTISVCRCRPDGSVASCRPEAQLSPTGLSTGALLAIITCVGTLLALVVLFAALRRQKQEALMVLEEEDVRENIITYDDEGGGEEDTEAFDISALQNPDGAAPPNPGPPARRDVLPRARAPRQPRPPGPADVAQLLALRLREADDDPSVPPYDSVQVYGYEGRGSSCGSLSSLGSCSEAGGALGPAEPLDDWGPLFRTLAELYGAKEPPAP</sequence>
<evidence type="ECO:0000256" key="3">
    <source>
        <dbReference type="ARBA" id="ARBA00022685"/>
    </source>
</evidence>
<proteinExistence type="predicted"/>
<feature type="domain" description="Cadherin" evidence="20">
    <location>
        <begin position="618"/>
        <end position="732"/>
    </location>
</feature>
<dbReference type="InterPro" id="IPR020894">
    <property type="entry name" value="Cadherin_CS"/>
</dbReference>
<feature type="compositionally biased region" description="Low complexity" evidence="18">
    <location>
        <begin position="56"/>
        <end position="76"/>
    </location>
</feature>
<feature type="domain" description="Cadherin" evidence="20">
    <location>
        <begin position="733"/>
        <end position="837"/>
    </location>
</feature>
<dbReference type="InterPro" id="IPR027397">
    <property type="entry name" value="Catenin-bd_sf"/>
</dbReference>
<dbReference type="InterPro" id="IPR039808">
    <property type="entry name" value="Cadherin"/>
</dbReference>
<feature type="compositionally biased region" description="Low complexity" evidence="18">
    <location>
        <begin position="1097"/>
        <end position="1108"/>
    </location>
</feature>
<keyword evidence="9 17" id="KW-0130">Cell adhesion</keyword>
<feature type="compositionally biased region" description="Low complexity" evidence="18">
    <location>
        <begin position="87"/>
        <end position="122"/>
    </location>
</feature>
<comment type="function">
    <text evidence="13">Cadherins are calcium-dependent cell adhesion proteins. They preferentially interact with themselves in a homophilic manner in connecting cells; cadherins may thus contribute to the sorting of heterogeneous cell types. Cadherin-24 mediate strong cell-cell adhesion.</text>
</comment>
<evidence type="ECO:0000256" key="17">
    <source>
        <dbReference type="RuleBase" id="RU003318"/>
    </source>
</evidence>
<dbReference type="InterPro" id="IPR002126">
    <property type="entry name" value="Cadherin-like_dom"/>
</dbReference>
<dbReference type="FunFam" id="4.10.900.10:FF:000010">
    <property type="entry name" value="Cadherin 24"/>
    <property type="match status" value="1"/>
</dbReference>
<dbReference type="PANTHER" id="PTHR24027:SF272">
    <property type="entry name" value="CADHERIN-24"/>
    <property type="match status" value="1"/>
</dbReference>
<comment type="subunit">
    <text evidence="14">Associates with alpha-, beta- and delta-catenins.</text>
</comment>
<dbReference type="GO" id="GO:0005886">
    <property type="term" value="C:plasma membrane"/>
    <property type="evidence" value="ECO:0007669"/>
    <property type="project" value="UniProtKB-SubCell"/>
</dbReference>
<evidence type="ECO:0000256" key="5">
    <source>
        <dbReference type="ARBA" id="ARBA00022723"/>
    </source>
</evidence>
<evidence type="ECO:0000256" key="8">
    <source>
        <dbReference type="ARBA" id="ARBA00022837"/>
    </source>
</evidence>
<evidence type="ECO:0000256" key="12">
    <source>
        <dbReference type="ARBA" id="ARBA00023180"/>
    </source>
</evidence>
<reference evidence="21" key="1">
    <citation type="submission" date="2019-03" db="EMBL/GenBank/DDBJ databases">
        <authorList>
            <person name="Warren W.C."/>
            <person name="Johnson G.S."/>
        </authorList>
    </citation>
    <scope>NUCLEOTIDE SEQUENCE [LARGE SCALE GENOMIC DNA]</scope>
    <source>
        <strain evidence="21">Basenji</strain>
    </source>
</reference>
<dbReference type="FunFam" id="2.60.40.60:FF:000008">
    <property type="entry name" value="Cadherin 24"/>
    <property type="match status" value="1"/>
</dbReference>
<dbReference type="CDD" id="cd11304">
    <property type="entry name" value="Cadherin_repeat"/>
    <property type="match status" value="4"/>
</dbReference>
<dbReference type="InterPro" id="IPR000233">
    <property type="entry name" value="Cadherin_Y-type_LIR"/>
</dbReference>
<dbReference type="Gene3D" id="2.60.40.60">
    <property type="entry name" value="Cadherins"/>
    <property type="match status" value="5"/>
</dbReference>
<dbReference type="PROSITE" id="PS50268">
    <property type="entry name" value="CADHERIN_2"/>
    <property type="match status" value="5"/>
</dbReference>
<evidence type="ECO:0000256" key="7">
    <source>
        <dbReference type="ARBA" id="ARBA00022737"/>
    </source>
</evidence>
<evidence type="ECO:0000256" key="9">
    <source>
        <dbReference type="ARBA" id="ARBA00022889"/>
    </source>
</evidence>
<dbReference type="SMART" id="SM00112">
    <property type="entry name" value="CA"/>
    <property type="match status" value="4"/>
</dbReference>
<dbReference type="PANTHER" id="PTHR24027">
    <property type="entry name" value="CADHERIN-23"/>
    <property type="match status" value="1"/>
</dbReference>
<dbReference type="FunFam" id="2.60.40.60:FF:000179">
    <property type="entry name" value="Cadherin 24"/>
    <property type="match status" value="1"/>
</dbReference>
<reference evidence="21" key="2">
    <citation type="submission" date="2025-08" db="UniProtKB">
        <authorList>
            <consortium name="Ensembl"/>
        </authorList>
    </citation>
    <scope>IDENTIFICATION</scope>
</reference>
<keyword evidence="8 16" id="KW-0106">Calcium</keyword>
<evidence type="ECO:0000256" key="4">
    <source>
        <dbReference type="ARBA" id="ARBA00022692"/>
    </source>
</evidence>
<dbReference type="PROSITE" id="PS00232">
    <property type="entry name" value="CADHERIN_1"/>
    <property type="match status" value="2"/>
</dbReference>
<evidence type="ECO:0000256" key="2">
    <source>
        <dbReference type="ARBA" id="ARBA00022475"/>
    </source>
</evidence>
<feature type="region of interest" description="Disordered" evidence="18">
    <location>
        <begin position="1023"/>
        <end position="1058"/>
    </location>
</feature>
<evidence type="ECO:0000256" key="19">
    <source>
        <dbReference type="SAM" id="Phobius"/>
    </source>
</evidence>
<feature type="domain" description="Cadherin" evidence="20">
    <location>
        <begin position="837"/>
        <end position="950"/>
    </location>
</feature>
<evidence type="ECO:0000256" key="15">
    <source>
        <dbReference type="ARBA" id="ARBA00069625"/>
    </source>
</evidence>
<feature type="compositionally biased region" description="Basic residues" evidence="18">
    <location>
        <begin position="1"/>
        <end position="14"/>
    </location>
</feature>
<keyword evidence="10 19" id="KW-1133">Transmembrane helix</keyword>
<keyword evidence="7" id="KW-0677">Repeat</keyword>
<dbReference type="FunFam" id="2.60.40.60:FF:000009">
    <property type="entry name" value="Cadherin 24"/>
    <property type="match status" value="1"/>
</dbReference>
<dbReference type="AlphaFoldDB" id="A0A8C0NIC8"/>
<evidence type="ECO:0000256" key="6">
    <source>
        <dbReference type="ARBA" id="ARBA00022729"/>
    </source>
</evidence>
<feature type="transmembrane region" description="Helical" evidence="19">
    <location>
        <begin position="961"/>
        <end position="982"/>
    </location>
</feature>
<protein>
    <recommendedName>
        <fullName evidence="15">Cadherin-24</fullName>
    </recommendedName>
</protein>
<organism evidence="21 22">
    <name type="scientific">Canis lupus familiaris</name>
    <name type="common">Dog</name>
    <name type="synonym">Canis familiaris</name>
    <dbReference type="NCBI Taxonomy" id="9615"/>
    <lineage>
        <taxon>Eukaryota</taxon>
        <taxon>Metazoa</taxon>
        <taxon>Chordata</taxon>
        <taxon>Craniata</taxon>
        <taxon>Vertebrata</taxon>
        <taxon>Euteleostomi</taxon>
        <taxon>Mammalia</taxon>
        <taxon>Eutheria</taxon>
        <taxon>Laurasiatheria</taxon>
        <taxon>Carnivora</taxon>
        <taxon>Caniformia</taxon>
        <taxon>Canidae</taxon>
        <taxon>Canis</taxon>
    </lineage>
</organism>
<dbReference type="GO" id="GO:0005509">
    <property type="term" value="F:calcium ion binding"/>
    <property type="evidence" value="ECO:0007669"/>
    <property type="project" value="UniProtKB-UniRule"/>
</dbReference>
<dbReference type="PRINTS" id="PR00205">
    <property type="entry name" value="CADHERIN"/>
</dbReference>
<keyword evidence="4 17" id="KW-0812">Transmembrane</keyword>
<keyword evidence="11 19" id="KW-0472">Membrane</keyword>
<evidence type="ECO:0000256" key="18">
    <source>
        <dbReference type="SAM" id="MobiDB-lite"/>
    </source>
</evidence>
<dbReference type="FunFam" id="2.60.40.60:FF:000017">
    <property type="entry name" value="Cadherin 24"/>
    <property type="match status" value="1"/>
</dbReference>
<dbReference type="SUPFAM" id="SSF49313">
    <property type="entry name" value="Cadherin-like"/>
    <property type="match status" value="5"/>
</dbReference>
<dbReference type="GO" id="GO:0007156">
    <property type="term" value="P:homophilic cell adhesion via plasma membrane adhesion molecules"/>
    <property type="evidence" value="ECO:0007669"/>
    <property type="project" value="InterPro"/>
</dbReference>
<feature type="region of interest" description="Disordered" evidence="18">
    <location>
        <begin position="264"/>
        <end position="353"/>
    </location>
</feature>
<feature type="region of interest" description="Disordered" evidence="18">
    <location>
        <begin position="1"/>
        <end position="122"/>
    </location>
</feature>
<dbReference type="Gene3D" id="4.10.900.10">
    <property type="entry name" value="TCF3-CBD (Catenin binding domain)"/>
    <property type="match status" value="1"/>
</dbReference>
<evidence type="ECO:0000256" key="1">
    <source>
        <dbReference type="ARBA" id="ARBA00004251"/>
    </source>
</evidence>
<dbReference type="Pfam" id="PF01049">
    <property type="entry name" value="CADH_Y-type_LIR"/>
    <property type="match status" value="1"/>
</dbReference>
<feature type="domain" description="Cadherin" evidence="20">
    <location>
        <begin position="509"/>
        <end position="617"/>
    </location>
</feature>
<evidence type="ECO:0000313" key="22">
    <source>
        <dbReference type="Proteomes" id="UP000694429"/>
    </source>
</evidence>
<feature type="compositionally biased region" description="Gly residues" evidence="18">
    <location>
        <begin position="77"/>
        <end position="86"/>
    </location>
</feature>
<accession>A0A8C0NIC8</accession>
<dbReference type="Proteomes" id="UP000694429">
    <property type="component" value="Chromosome 8"/>
</dbReference>
<dbReference type="InterPro" id="IPR015919">
    <property type="entry name" value="Cadherin-like_sf"/>
</dbReference>
<keyword evidence="6" id="KW-0732">Signal</keyword>